<reference evidence="1 2" key="1">
    <citation type="submission" date="2021-05" db="EMBL/GenBank/DDBJ databases">
        <title>Novel Bacillus species.</title>
        <authorList>
            <person name="Liu G."/>
        </authorList>
    </citation>
    <scope>NUCLEOTIDE SEQUENCE [LARGE SCALE GENOMIC DNA]</scope>
    <source>
        <strain evidence="1 2">FJAT-49682</strain>
    </source>
</reference>
<dbReference type="GO" id="GO:0009306">
    <property type="term" value="P:protein secretion"/>
    <property type="evidence" value="ECO:0007669"/>
    <property type="project" value="InterPro"/>
</dbReference>
<dbReference type="SUPFAM" id="SSF160544">
    <property type="entry name" value="EscU C-terminal domain-like"/>
    <property type="match status" value="1"/>
</dbReference>
<protein>
    <submittedName>
        <fullName evidence="1">EscU/YscU/HrcU family type III secretion system export apparatus switch protein</fullName>
    </submittedName>
</protein>
<dbReference type="PANTHER" id="PTHR30531">
    <property type="entry name" value="FLAGELLAR BIOSYNTHETIC PROTEIN FLHB"/>
    <property type="match status" value="1"/>
</dbReference>
<gene>
    <name evidence="1" type="ORF">KHA91_02430</name>
</gene>
<dbReference type="InterPro" id="IPR029025">
    <property type="entry name" value="T3SS_substrate_exporter_C"/>
</dbReference>
<evidence type="ECO:0000313" key="1">
    <source>
        <dbReference type="EMBL" id="MBS4221614.1"/>
    </source>
</evidence>
<organism evidence="1 2">
    <name type="scientific">Lederbergia citrea</name>
    <dbReference type="NCBI Taxonomy" id="2833581"/>
    <lineage>
        <taxon>Bacteria</taxon>
        <taxon>Bacillati</taxon>
        <taxon>Bacillota</taxon>
        <taxon>Bacilli</taxon>
        <taxon>Bacillales</taxon>
        <taxon>Bacillaceae</taxon>
        <taxon>Lederbergia</taxon>
    </lineage>
</organism>
<dbReference type="Gene3D" id="3.40.1690.10">
    <property type="entry name" value="secretion proteins EscU"/>
    <property type="match status" value="1"/>
</dbReference>
<evidence type="ECO:0000313" key="2">
    <source>
        <dbReference type="Proteomes" id="UP000676456"/>
    </source>
</evidence>
<dbReference type="EMBL" id="JAGYPN010000001">
    <property type="protein sequence ID" value="MBS4221614.1"/>
    <property type="molecule type" value="Genomic_DNA"/>
</dbReference>
<name>A0A942UPD5_9BACI</name>
<dbReference type="AlphaFoldDB" id="A0A942UPD5"/>
<keyword evidence="2" id="KW-1185">Reference proteome</keyword>
<dbReference type="Proteomes" id="UP000676456">
    <property type="component" value="Unassembled WGS sequence"/>
</dbReference>
<dbReference type="GO" id="GO:0005886">
    <property type="term" value="C:plasma membrane"/>
    <property type="evidence" value="ECO:0007669"/>
    <property type="project" value="TreeGrafter"/>
</dbReference>
<accession>A0A942UPD5</accession>
<dbReference type="PANTHER" id="PTHR30531:SF12">
    <property type="entry name" value="FLAGELLAR BIOSYNTHETIC PROTEIN FLHB"/>
    <property type="match status" value="1"/>
</dbReference>
<proteinExistence type="predicted"/>
<dbReference type="RefSeq" id="WP_213096624.1">
    <property type="nucleotide sequence ID" value="NZ_JAGYPK010000001.1"/>
</dbReference>
<dbReference type="InterPro" id="IPR006135">
    <property type="entry name" value="T3SS_substrate_exporter"/>
</dbReference>
<comment type="caution">
    <text evidence="1">The sequence shown here is derived from an EMBL/GenBank/DDBJ whole genome shotgun (WGS) entry which is preliminary data.</text>
</comment>
<sequence>MKNKQNGLPPRREAVALRYQSDIHEAPTVLAKGKGMVAANILEKGKQNNIPVQEDPTLVELLGQLELNEAIPEELYKAVAEVFAFVYQMDRNKAKQL</sequence>
<dbReference type="Pfam" id="PF01312">
    <property type="entry name" value="Bac_export_2"/>
    <property type="match status" value="1"/>
</dbReference>